<organism evidence="2 3">
    <name type="scientific">Flavilitoribacter nigricans (strain ATCC 23147 / DSM 23189 / NBRC 102662 / NCIMB 1420 / SS-2)</name>
    <name type="common">Lewinella nigricans</name>
    <dbReference type="NCBI Taxonomy" id="1122177"/>
    <lineage>
        <taxon>Bacteria</taxon>
        <taxon>Pseudomonadati</taxon>
        <taxon>Bacteroidota</taxon>
        <taxon>Saprospiria</taxon>
        <taxon>Saprospirales</taxon>
        <taxon>Lewinellaceae</taxon>
        <taxon>Flavilitoribacter</taxon>
    </lineage>
</organism>
<proteinExistence type="predicted"/>
<dbReference type="InterPro" id="IPR050491">
    <property type="entry name" value="AmpC-like"/>
</dbReference>
<dbReference type="OrthoDB" id="9793489at2"/>
<dbReference type="AlphaFoldDB" id="A0A2D0N681"/>
<dbReference type="RefSeq" id="WP_099152717.1">
    <property type="nucleotide sequence ID" value="NZ_PDUD01000028.1"/>
</dbReference>
<evidence type="ECO:0000259" key="1">
    <source>
        <dbReference type="Pfam" id="PF00144"/>
    </source>
</evidence>
<dbReference type="PANTHER" id="PTHR46825">
    <property type="entry name" value="D-ALANYL-D-ALANINE-CARBOXYPEPTIDASE/ENDOPEPTIDASE AMPH"/>
    <property type="match status" value="1"/>
</dbReference>
<dbReference type="InterPro" id="IPR001466">
    <property type="entry name" value="Beta-lactam-related"/>
</dbReference>
<accession>A0A2D0N681</accession>
<dbReference type="Proteomes" id="UP000223913">
    <property type="component" value="Unassembled WGS sequence"/>
</dbReference>
<dbReference type="EMBL" id="PDUD01000028">
    <property type="protein sequence ID" value="PHN04004.1"/>
    <property type="molecule type" value="Genomic_DNA"/>
</dbReference>
<comment type="caution">
    <text evidence="2">The sequence shown here is derived from an EMBL/GenBank/DDBJ whole genome shotgun (WGS) entry which is preliminary data.</text>
</comment>
<dbReference type="Gene3D" id="3.40.710.10">
    <property type="entry name" value="DD-peptidase/beta-lactamase superfamily"/>
    <property type="match status" value="1"/>
</dbReference>
<evidence type="ECO:0000313" key="2">
    <source>
        <dbReference type="EMBL" id="PHN04004.1"/>
    </source>
</evidence>
<feature type="domain" description="Beta-lactamase-related" evidence="1">
    <location>
        <begin position="53"/>
        <end position="368"/>
    </location>
</feature>
<dbReference type="SUPFAM" id="SSF56601">
    <property type="entry name" value="beta-lactamase/transpeptidase-like"/>
    <property type="match status" value="1"/>
</dbReference>
<name>A0A2D0N681_FLAN2</name>
<reference evidence="2 3" key="1">
    <citation type="submission" date="2017-10" db="EMBL/GenBank/DDBJ databases">
        <title>The draft genome sequence of Lewinella nigricans NBRC 102662.</title>
        <authorList>
            <person name="Wang K."/>
        </authorList>
    </citation>
    <scope>NUCLEOTIDE SEQUENCE [LARGE SCALE GENOMIC DNA]</scope>
    <source>
        <strain evidence="2 3">NBRC 102662</strain>
    </source>
</reference>
<gene>
    <name evidence="2" type="ORF">CRP01_24350</name>
</gene>
<dbReference type="PANTHER" id="PTHR46825:SF9">
    <property type="entry name" value="BETA-LACTAMASE-RELATED DOMAIN-CONTAINING PROTEIN"/>
    <property type="match status" value="1"/>
</dbReference>
<protein>
    <recommendedName>
        <fullName evidence="1">Beta-lactamase-related domain-containing protein</fullName>
    </recommendedName>
</protein>
<sequence length="504" mass="56992">MQIIRCTSLLIFYFFVGSLTNCISQQPEIVIPDRQELTDQRLTSVRDTILSWVDQGKIPSMSVGVLYQEKAIWLEGLGRADIQQNIPATPQTIYPLGSMSKSISATGVMTLVEQNRIELDSRVNELLAPGRLSAYRWDADQVKVWHILNCAAGIPHGWTSFNDPADYPHTDGEKDELLRHYGIITLPPGQFFNYSNYTFGVADLIMERVSGLSLQDYLQRELFTPLGMQHSYTTYFPQLEVPYAMTYHRDLTEAGRLNSVPYGGLGYYSSAEDLLHYAQFHLKEWPTEQSPLSPANIEQMHHFPRSVTRRFGLGWHDMGHALVSNGSVTGANTNLTLVPESDLAIVCLTNVTSFNGYADQIAQRIMDALLPDLEKQVTYEKYVAEYENPYVYNEQLAGNWRGTIRAYGEDLTIRLSFPKSGKVFVQIEDGAPQQIEEVIYNRHQLLNFQFTGKIPLPQYDGSTPNNNELILYPWEGKLVGHIAAAFSSEAGGFRYGVYVELDKE</sequence>
<dbReference type="InterPro" id="IPR012338">
    <property type="entry name" value="Beta-lactam/transpept-like"/>
</dbReference>
<dbReference type="Pfam" id="PF00144">
    <property type="entry name" value="Beta-lactamase"/>
    <property type="match status" value="1"/>
</dbReference>
<keyword evidence="3" id="KW-1185">Reference proteome</keyword>
<evidence type="ECO:0000313" key="3">
    <source>
        <dbReference type="Proteomes" id="UP000223913"/>
    </source>
</evidence>